<dbReference type="EMBL" id="SLZZ01000001">
    <property type="protein sequence ID" value="TCS82635.1"/>
    <property type="molecule type" value="Genomic_DNA"/>
</dbReference>
<gene>
    <name evidence="3" type="ORF">EDD59_10134</name>
</gene>
<comment type="caution">
    <text evidence="3">The sequence shown here is derived from an EMBL/GenBank/DDBJ whole genome shotgun (WGS) entry which is preliminary data.</text>
</comment>
<feature type="domain" description="Alpha/beta hydrolase fold-3" evidence="2">
    <location>
        <begin position="32"/>
        <end position="120"/>
    </location>
</feature>
<accession>A0A4R3KHV4</accession>
<dbReference type="RefSeq" id="WP_132377790.1">
    <property type="nucleotide sequence ID" value="NZ_SLZZ01000001.1"/>
</dbReference>
<name>A0A4R3KHV4_9FIRM</name>
<dbReference type="AlphaFoldDB" id="A0A4R3KHV4"/>
<reference evidence="3 4" key="1">
    <citation type="submission" date="2019-03" db="EMBL/GenBank/DDBJ databases">
        <title>Genomic Encyclopedia of Type Strains, Phase IV (KMG-IV): sequencing the most valuable type-strain genomes for metagenomic binning, comparative biology and taxonomic classification.</title>
        <authorList>
            <person name="Goeker M."/>
        </authorList>
    </citation>
    <scope>NUCLEOTIDE SEQUENCE [LARGE SCALE GENOMIC DNA]</scope>
    <source>
        <strain evidence="3 4">DSM 29489</strain>
    </source>
</reference>
<dbReference type="GO" id="GO:0016787">
    <property type="term" value="F:hydrolase activity"/>
    <property type="evidence" value="ECO:0007669"/>
    <property type="project" value="UniProtKB-KW"/>
</dbReference>
<evidence type="ECO:0000259" key="2">
    <source>
        <dbReference type="Pfam" id="PF07859"/>
    </source>
</evidence>
<proteinExistence type="predicted"/>
<keyword evidence="4" id="KW-1185">Reference proteome</keyword>
<evidence type="ECO:0000313" key="3">
    <source>
        <dbReference type="EMBL" id="TCS82635.1"/>
    </source>
</evidence>
<dbReference type="InterPro" id="IPR050300">
    <property type="entry name" value="GDXG_lipolytic_enzyme"/>
</dbReference>
<dbReference type="PANTHER" id="PTHR48081:SF3">
    <property type="entry name" value="ALPHA_BETA HYDROLASE FOLD-3 DOMAIN-CONTAINING PROTEIN"/>
    <property type="match status" value="1"/>
</dbReference>
<dbReference type="InterPro" id="IPR013094">
    <property type="entry name" value="AB_hydrolase_3"/>
</dbReference>
<dbReference type="SUPFAM" id="SSF53474">
    <property type="entry name" value="alpha/beta-Hydrolases"/>
    <property type="match status" value="1"/>
</dbReference>
<organism evidence="3 4">
    <name type="scientific">Muricomes intestini</name>
    <dbReference type="NCBI Taxonomy" id="1796634"/>
    <lineage>
        <taxon>Bacteria</taxon>
        <taxon>Bacillati</taxon>
        <taxon>Bacillota</taxon>
        <taxon>Clostridia</taxon>
        <taxon>Lachnospirales</taxon>
        <taxon>Lachnospiraceae</taxon>
        <taxon>Muricomes</taxon>
    </lineage>
</organism>
<dbReference type="OrthoDB" id="24847at2"/>
<sequence length="285" mass="32541">MLQTKNIKLQDKPFLKSATIYTDFEVKLRACVLYFHGGGLLYGNREDLPELHRGLFTQAGYAIISFDYPLAPAAQIDQILEDVCKSIEAYLNQIIPGVPANLPYFLWGRSAGAYLCLLSAAKGTFSKNPWGIISYYGYGFLCDNWFECPSPFYLRMPAVPKSFLESLPLETHSFGPMDTHYSAYVYARQKGTWTSFFYRGRNSQFLMNYSLRCVDTFPCPLFCAHSINDPDVPYDEFLNLCSKYNTKRYISASTGHDFDRTDSPFSVTQLLNSTIQFLNNRLQDT</sequence>
<dbReference type="PANTHER" id="PTHR48081">
    <property type="entry name" value="AB HYDROLASE SUPERFAMILY PROTEIN C4A8.06C"/>
    <property type="match status" value="1"/>
</dbReference>
<evidence type="ECO:0000256" key="1">
    <source>
        <dbReference type="ARBA" id="ARBA00022801"/>
    </source>
</evidence>
<dbReference type="Proteomes" id="UP000295726">
    <property type="component" value="Unassembled WGS sequence"/>
</dbReference>
<keyword evidence="1 3" id="KW-0378">Hydrolase</keyword>
<dbReference type="Pfam" id="PF07859">
    <property type="entry name" value="Abhydrolase_3"/>
    <property type="match status" value="1"/>
</dbReference>
<protein>
    <submittedName>
        <fullName evidence="3">Alpha/beta hydrolase family protein</fullName>
    </submittedName>
</protein>
<dbReference type="InterPro" id="IPR029058">
    <property type="entry name" value="AB_hydrolase_fold"/>
</dbReference>
<evidence type="ECO:0000313" key="4">
    <source>
        <dbReference type="Proteomes" id="UP000295726"/>
    </source>
</evidence>
<dbReference type="Gene3D" id="3.40.50.1820">
    <property type="entry name" value="alpha/beta hydrolase"/>
    <property type="match status" value="1"/>
</dbReference>